<dbReference type="EMBL" id="QRNE01000231">
    <property type="protein sequence ID" value="RHK18416.1"/>
    <property type="molecule type" value="Genomic_DNA"/>
</dbReference>
<dbReference type="Proteomes" id="UP000434604">
    <property type="component" value="Unassembled WGS sequence"/>
</dbReference>
<reference evidence="4 5" key="1">
    <citation type="submission" date="2018-08" db="EMBL/GenBank/DDBJ databases">
        <title>A genome reference for cultivated species of the human gut microbiota.</title>
        <authorList>
            <person name="Zou Y."/>
            <person name="Xue W."/>
            <person name="Luo G."/>
        </authorList>
    </citation>
    <scope>NUCLEOTIDE SEQUENCE [LARGE SCALE GENOMIC DNA]</scope>
    <source>
        <strain evidence="4 5">AF46-11NS</strain>
    </source>
</reference>
<evidence type="ECO:0000313" key="6">
    <source>
        <dbReference type="Proteomes" id="UP000434604"/>
    </source>
</evidence>
<dbReference type="EMBL" id="WDED01000034">
    <property type="protein sequence ID" value="KAB6144482.1"/>
    <property type="molecule type" value="Genomic_DNA"/>
</dbReference>
<dbReference type="AlphaFoldDB" id="A0A415FDH7"/>
<reference evidence="3 6" key="2">
    <citation type="journal article" date="2019" name="Nat. Med.">
        <title>A library of human gut bacterial isolates paired with longitudinal multiomics data enables mechanistic microbiome research.</title>
        <authorList>
            <person name="Poyet M."/>
            <person name="Groussin M."/>
            <person name="Gibbons S.M."/>
            <person name="Avila-Pacheco J."/>
            <person name="Jiang X."/>
            <person name="Kearney S.M."/>
            <person name="Perrotta A.R."/>
            <person name="Berdy B."/>
            <person name="Zhao S."/>
            <person name="Lieberman T.D."/>
            <person name="Swanson P.K."/>
            <person name="Smith M."/>
            <person name="Roesemann S."/>
            <person name="Alexander J.E."/>
            <person name="Rich S.A."/>
            <person name="Livny J."/>
            <person name="Vlamakis H."/>
            <person name="Clish C."/>
            <person name="Bullock K."/>
            <person name="Deik A."/>
            <person name="Scott J."/>
            <person name="Pierce K.A."/>
            <person name="Xavier R.J."/>
            <person name="Alm E.J."/>
        </authorList>
    </citation>
    <scope>NUCLEOTIDE SEQUENCE [LARGE SCALE GENOMIC DNA]</scope>
    <source>
        <strain evidence="3 6">BIOML-A58</strain>
    </source>
</reference>
<dbReference type="InterPro" id="IPR026881">
    <property type="entry name" value="WYL_dom"/>
</dbReference>
<dbReference type="RefSeq" id="WP_015531188.1">
    <property type="nucleotide sequence ID" value="NZ_CP045612.1"/>
</dbReference>
<dbReference type="Pfam" id="PF13280">
    <property type="entry name" value="WYL"/>
    <property type="match status" value="1"/>
</dbReference>
<proteinExistence type="predicted"/>
<comment type="caution">
    <text evidence="4">The sequence shown here is derived from an EMBL/GenBank/DDBJ whole genome shotgun (WGS) entry which is preliminary data.</text>
</comment>
<evidence type="ECO:0000259" key="1">
    <source>
        <dbReference type="Pfam" id="PF13280"/>
    </source>
</evidence>
<protein>
    <submittedName>
        <fullName evidence="4">WYL domain-containing protein</fullName>
    </submittedName>
</protein>
<dbReference type="Pfam" id="PF25583">
    <property type="entry name" value="WCX"/>
    <property type="match status" value="1"/>
</dbReference>
<dbReference type="Proteomes" id="UP000285503">
    <property type="component" value="Unassembled WGS sequence"/>
</dbReference>
<dbReference type="GeneID" id="69479788"/>
<organism evidence="4 5">
    <name type="scientific">Bacteroides xylanisolvens</name>
    <dbReference type="NCBI Taxonomy" id="371601"/>
    <lineage>
        <taxon>Bacteria</taxon>
        <taxon>Pseudomonadati</taxon>
        <taxon>Bacteroidota</taxon>
        <taxon>Bacteroidia</taxon>
        <taxon>Bacteroidales</taxon>
        <taxon>Bacteroidaceae</taxon>
        <taxon>Bacteroides</taxon>
    </lineage>
</organism>
<dbReference type="PANTHER" id="PTHR34580">
    <property type="match status" value="1"/>
</dbReference>
<evidence type="ECO:0000313" key="3">
    <source>
        <dbReference type="EMBL" id="KAB6144482.1"/>
    </source>
</evidence>
<name>A0A415FDH7_9BACE</name>
<dbReference type="InterPro" id="IPR057727">
    <property type="entry name" value="WCX_dom"/>
</dbReference>
<evidence type="ECO:0000313" key="4">
    <source>
        <dbReference type="EMBL" id="RHK18416.1"/>
    </source>
</evidence>
<evidence type="ECO:0000259" key="2">
    <source>
        <dbReference type="Pfam" id="PF25583"/>
    </source>
</evidence>
<evidence type="ECO:0000313" key="5">
    <source>
        <dbReference type="Proteomes" id="UP000285503"/>
    </source>
</evidence>
<dbReference type="PANTHER" id="PTHR34580:SF9">
    <property type="entry name" value="SLL5097 PROTEIN"/>
    <property type="match status" value="1"/>
</dbReference>
<gene>
    <name evidence="4" type="ORF">DW075_23505</name>
    <name evidence="3" type="ORF">GA398_19070</name>
</gene>
<dbReference type="InterPro" id="IPR051534">
    <property type="entry name" value="CBASS_pafABC_assoc_protein"/>
</dbReference>
<sequence>MSLIQKYIWVIETIYRTRQISLKELSEKWMDTEMSGGSSISRQTFDRWKTGILDIFGIIIDCNLKAGYKYFIYNPEVLREGELNKWLLDSFSTINTLSQSITLKNRILVEEIPSSKDFLKDIIGAMRDNKIIELTYKGFQRHHACTFPIEPYCLKMFQKRWYILTHSINDDEIRLYAMDRIESASVTDTCFTLPKDFDAKSYFASFFGIVLDKDIKEEKIVLRADRYHQHYLRTLPLHPSQREIYTSDEYADFELHLRPTYDFCMELLKVGAMIEVLEPQSLRHQLHGCIKDMWKIYEND</sequence>
<feature type="domain" description="WYL" evidence="1">
    <location>
        <begin position="118"/>
        <end position="185"/>
    </location>
</feature>
<accession>A0A415FDH7</accession>
<feature type="domain" description="WCX" evidence="2">
    <location>
        <begin position="218"/>
        <end position="291"/>
    </location>
</feature>
<dbReference type="PROSITE" id="PS52050">
    <property type="entry name" value="WYL"/>
    <property type="match status" value="1"/>
</dbReference>